<comment type="caution">
    <text evidence="2">The sequence shown here is derived from an EMBL/GenBank/DDBJ whole genome shotgun (WGS) entry which is preliminary data.</text>
</comment>
<reference evidence="2" key="1">
    <citation type="journal article" date="2014" name="Front. Microbiol.">
        <title>High frequency of phylogenetically diverse reductive dehalogenase-homologous genes in deep subseafloor sedimentary metagenomes.</title>
        <authorList>
            <person name="Kawai M."/>
            <person name="Futagami T."/>
            <person name="Toyoda A."/>
            <person name="Takaki Y."/>
            <person name="Nishi S."/>
            <person name="Hori S."/>
            <person name="Arai W."/>
            <person name="Tsubouchi T."/>
            <person name="Morono Y."/>
            <person name="Uchiyama I."/>
            <person name="Ito T."/>
            <person name="Fujiyama A."/>
            <person name="Inagaki F."/>
            <person name="Takami H."/>
        </authorList>
    </citation>
    <scope>NUCLEOTIDE SEQUENCE</scope>
    <source>
        <strain evidence="2">Expedition CK06-06</strain>
    </source>
</reference>
<dbReference type="AlphaFoldDB" id="X0XYF6"/>
<feature type="compositionally biased region" description="Basic and acidic residues" evidence="1">
    <location>
        <begin position="191"/>
        <end position="229"/>
    </location>
</feature>
<accession>X0XYF6</accession>
<feature type="region of interest" description="Disordered" evidence="1">
    <location>
        <begin position="134"/>
        <end position="253"/>
    </location>
</feature>
<name>X0XYF6_9ZZZZ</name>
<sequence>PPAVAERPTFKPIRIPVKAPTARQQATFDQLNRAIAKIEGRQFIVKPGGTLKDVGRNLADSSRRVSSALKANQRLASINRQAGIGQTAAQRQAAVNLSRELKAISASQTALRAFTSTVTVVGVTAVLAAPLITGRPTPAEEPEVAPEVGRIEEAETLTRKQEAEAQRERERVPEGLRPRETELTPAVAPQRELERQRERERRREVKREVDPEREIGARPERVTRPKRAPEPAPQEPEIQVAPGRKPATKPTPA</sequence>
<feature type="non-terminal residue" evidence="2">
    <location>
        <position position="253"/>
    </location>
</feature>
<evidence type="ECO:0000313" key="2">
    <source>
        <dbReference type="EMBL" id="GAG40227.1"/>
    </source>
</evidence>
<dbReference type="EMBL" id="BARS01040873">
    <property type="protein sequence ID" value="GAG40227.1"/>
    <property type="molecule type" value="Genomic_DNA"/>
</dbReference>
<gene>
    <name evidence="2" type="ORF">S01H1_62247</name>
</gene>
<proteinExistence type="predicted"/>
<protein>
    <submittedName>
        <fullName evidence="2">Uncharacterized protein</fullName>
    </submittedName>
</protein>
<evidence type="ECO:0000256" key="1">
    <source>
        <dbReference type="SAM" id="MobiDB-lite"/>
    </source>
</evidence>
<feature type="compositionally biased region" description="Basic and acidic residues" evidence="1">
    <location>
        <begin position="149"/>
        <end position="182"/>
    </location>
</feature>
<organism evidence="2">
    <name type="scientific">marine sediment metagenome</name>
    <dbReference type="NCBI Taxonomy" id="412755"/>
    <lineage>
        <taxon>unclassified sequences</taxon>
        <taxon>metagenomes</taxon>
        <taxon>ecological metagenomes</taxon>
    </lineage>
</organism>
<feature type="non-terminal residue" evidence="2">
    <location>
        <position position="1"/>
    </location>
</feature>